<organism evidence="1 2">
    <name type="scientific">Gymnopilus junonius</name>
    <name type="common">Spectacular rustgill mushroom</name>
    <name type="synonym">Gymnopilus spectabilis subsp. junonius</name>
    <dbReference type="NCBI Taxonomy" id="109634"/>
    <lineage>
        <taxon>Eukaryota</taxon>
        <taxon>Fungi</taxon>
        <taxon>Dikarya</taxon>
        <taxon>Basidiomycota</taxon>
        <taxon>Agaricomycotina</taxon>
        <taxon>Agaricomycetes</taxon>
        <taxon>Agaricomycetidae</taxon>
        <taxon>Agaricales</taxon>
        <taxon>Agaricineae</taxon>
        <taxon>Hymenogastraceae</taxon>
        <taxon>Gymnopilus</taxon>
    </lineage>
</organism>
<name>A0A9P5NE38_GYMJU</name>
<accession>A0A9P5NE38</accession>
<protein>
    <submittedName>
        <fullName evidence="1">Uncharacterized protein</fullName>
    </submittedName>
</protein>
<dbReference type="AlphaFoldDB" id="A0A9P5NE38"/>
<comment type="caution">
    <text evidence="1">The sequence shown here is derived from an EMBL/GenBank/DDBJ whole genome shotgun (WGS) entry which is preliminary data.</text>
</comment>
<keyword evidence="2" id="KW-1185">Reference proteome</keyword>
<dbReference type="Proteomes" id="UP000724874">
    <property type="component" value="Unassembled WGS sequence"/>
</dbReference>
<sequence length="159" mass="18651">MRMMGRELRYISWMFCWRRWFEGTKSGDTIRTSSPSHDTGRLQTAERIGCCRRVPGYKKTPAEVSALSKEGSIRPRNTNSSSPLSSFTFNGSIFRTTPAFENLTSPRYFAWGGGYTSRQHDSSALRAHSPCAIRFRFQTSKRPRRMLWHFRYKYKFNPW</sequence>
<evidence type="ECO:0000313" key="2">
    <source>
        <dbReference type="Proteomes" id="UP000724874"/>
    </source>
</evidence>
<reference evidence="1" key="1">
    <citation type="submission" date="2020-11" db="EMBL/GenBank/DDBJ databases">
        <authorList>
            <consortium name="DOE Joint Genome Institute"/>
            <person name="Ahrendt S."/>
            <person name="Riley R."/>
            <person name="Andreopoulos W."/>
            <person name="LaButti K."/>
            <person name="Pangilinan J."/>
            <person name="Ruiz-duenas F.J."/>
            <person name="Barrasa J.M."/>
            <person name="Sanchez-Garcia M."/>
            <person name="Camarero S."/>
            <person name="Miyauchi S."/>
            <person name="Serrano A."/>
            <person name="Linde D."/>
            <person name="Babiker R."/>
            <person name="Drula E."/>
            <person name="Ayuso-Fernandez I."/>
            <person name="Pacheco R."/>
            <person name="Padilla G."/>
            <person name="Ferreira P."/>
            <person name="Barriuso J."/>
            <person name="Kellner H."/>
            <person name="Castanera R."/>
            <person name="Alfaro M."/>
            <person name="Ramirez L."/>
            <person name="Pisabarro A.G."/>
            <person name="Kuo A."/>
            <person name="Tritt A."/>
            <person name="Lipzen A."/>
            <person name="He G."/>
            <person name="Yan M."/>
            <person name="Ng V."/>
            <person name="Cullen D."/>
            <person name="Martin F."/>
            <person name="Rosso M.-N."/>
            <person name="Henrissat B."/>
            <person name="Hibbett D."/>
            <person name="Martinez A.T."/>
            <person name="Grigoriev I.V."/>
        </authorList>
    </citation>
    <scope>NUCLEOTIDE SEQUENCE</scope>
    <source>
        <strain evidence="1">AH 44721</strain>
    </source>
</reference>
<gene>
    <name evidence="1" type="ORF">CPB84DRAFT_262033</name>
</gene>
<proteinExistence type="predicted"/>
<dbReference type="EMBL" id="JADNYJ010000137">
    <property type="protein sequence ID" value="KAF8880826.1"/>
    <property type="molecule type" value="Genomic_DNA"/>
</dbReference>
<evidence type="ECO:0000313" key="1">
    <source>
        <dbReference type="EMBL" id="KAF8880826.1"/>
    </source>
</evidence>